<keyword evidence="1" id="KW-0472">Membrane</keyword>
<protein>
    <submittedName>
        <fullName evidence="2">Uncharacterized protein</fullName>
    </submittedName>
</protein>
<evidence type="ECO:0000256" key="1">
    <source>
        <dbReference type="SAM" id="Phobius"/>
    </source>
</evidence>
<dbReference type="AlphaFoldDB" id="A0A3G6IXN4"/>
<sequence>MQTRTPHDRAVPGEVVQKIVDDQRHFIALTAFVMLMLGIVIGATLSNVLAVWWVA</sequence>
<feature type="transmembrane region" description="Helical" evidence="1">
    <location>
        <begin position="26"/>
        <end position="54"/>
    </location>
</feature>
<dbReference type="KEGG" id="cpso:CPPEL_03015"/>
<evidence type="ECO:0000313" key="3">
    <source>
        <dbReference type="Proteomes" id="UP000271426"/>
    </source>
</evidence>
<proteinExistence type="predicted"/>
<organism evidence="2 3">
    <name type="scientific">Corynebacterium pseudopelargi</name>
    <dbReference type="NCBI Taxonomy" id="2080757"/>
    <lineage>
        <taxon>Bacteria</taxon>
        <taxon>Bacillati</taxon>
        <taxon>Actinomycetota</taxon>
        <taxon>Actinomycetes</taxon>
        <taxon>Mycobacteriales</taxon>
        <taxon>Corynebacteriaceae</taxon>
        <taxon>Corynebacterium</taxon>
    </lineage>
</organism>
<name>A0A3G6IXN4_9CORY</name>
<accession>A0A3G6IXN4</accession>
<evidence type="ECO:0000313" key="2">
    <source>
        <dbReference type="EMBL" id="AZA08734.1"/>
    </source>
</evidence>
<gene>
    <name evidence="2" type="ORF">CPPEL_03015</name>
</gene>
<keyword evidence="3" id="KW-1185">Reference proteome</keyword>
<reference evidence="2 3" key="1">
    <citation type="submission" date="2018-11" db="EMBL/GenBank/DDBJ databases">
        <authorList>
            <person name="Kleinhagauer T."/>
            <person name="Glaeser S.P."/>
            <person name="Spergser J."/>
            <person name="Ruckert C."/>
            <person name="Kaempfer P."/>
            <person name="Busse H.-J."/>
        </authorList>
    </citation>
    <scope>NUCLEOTIDE SEQUENCE [LARGE SCALE GENOMIC DNA]</scope>
    <source>
        <strain evidence="2 3">812CH</strain>
    </source>
</reference>
<keyword evidence="1" id="KW-0812">Transmembrane</keyword>
<dbReference type="EMBL" id="CP033898">
    <property type="protein sequence ID" value="AZA08734.1"/>
    <property type="molecule type" value="Genomic_DNA"/>
</dbReference>
<dbReference type="Proteomes" id="UP000271426">
    <property type="component" value="Chromosome"/>
</dbReference>
<dbReference type="RefSeq" id="WP_164470363.1">
    <property type="nucleotide sequence ID" value="NZ_CP033898.1"/>
</dbReference>
<keyword evidence="1" id="KW-1133">Transmembrane helix</keyword>